<protein>
    <submittedName>
        <fullName evidence="3">Ectonucleotide pyrophosphatase/phosphodiesterase family member 7</fullName>
    </submittedName>
</protein>
<evidence type="ECO:0000256" key="1">
    <source>
        <dbReference type="SAM" id="SignalP"/>
    </source>
</evidence>
<dbReference type="RefSeq" id="XP_031432855.1">
    <property type="nucleotide sequence ID" value="XM_031576995.1"/>
</dbReference>
<evidence type="ECO:0000313" key="2">
    <source>
        <dbReference type="Proteomes" id="UP000515152"/>
    </source>
</evidence>
<proteinExistence type="predicted"/>
<evidence type="ECO:0000313" key="3">
    <source>
        <dbReference type="RefSeq" id="XP_031432855.1"/>
    </source>
</evidence>
<gene>
    <name evidence="3" type="primary">zgc:153896</name>
</gene>
<dbReference type="InterPro" id="IPR017850">
    <property type="entry name" value="Alkaline_phosphatase_core_sf"/>
</dbReference>
<name>A0A6P8GCS0_CLUHA</name>
<dbReference type="KEGG" id="char:105910484"/>
<keyword evidence="2" id="KW-1185">Reference proteome</keyword>
<dbReference type="InterPro" id="IPR002591">
    <property type="entry name" value="Phosphodiest/P_Trfase"/>
</dbReference>
<dbReference type="OrthoDB" id="415411at2759"/>
<dbReference type="AlphaFoldDB" id="A0A6P8GCS0"/>
<dbReference type="Gene3D" id="3.40.720.10">
    <property type="entry name" value="Alkaline Phosphatase, subunit A"/>
    <property type="match status" value="1"/>
</dbReference>
<dbReference type="SUPFAM" id="SSF53649">
    <property type="entry name" value="Alkaline phosphatase-like"/>
    <property type="match status" value="1"/>
</dbReference>
<feature type="chain" id="PRO_5027560058" evidence="1">
    <location>
        <begin position="18"/>
        <end position="462"/>
    </location>
</feature>
<dbReference type="CDD" id="cd16018">
    <property type="entry name" value="Enpp"/>
    <property type="match status" value="1"/>
</dbReference>
<organism evidence="2 3">
    <name type="scientific">Clupea harengus</name>
    <name type="common">Atlantic herring</name>
    <dbReference type="NCBI Taxonomy" id="7950"/>
    <lineage>
        <taxon>Eukaryota</taxon>
        <taxon>Metazoa</taxon>
        <taxon>Chordata</taxon>
        <taxon>Craniata</taxon>
        <taxon>Vertebrata</taxon>
        <taxon>Euteleostomi</taxon>
        <taxon>Actinopterygii</taxon>
        <taxon>Neopterygii</taxon>
        <taxon>Teleostei</taxon>
        <taxon>Clupei</taxon>
        <taxon>Clupeiformes</taxon>
        <taxon>Clupeoidei</taxon>
        <taxon>Clupeidae</taxon>
        <taxon>Clupea</taxon>
    </lineage>
</organism>
<dbReference type="PANTHER" id="PTHR10151">
    <property type="entry name" value="ECTONUCLEOTIDE PYROPHOSPHATASE/PHOSPHODIESTERASE"/>
    <property type="match status" value="1"/>
</dbReference>
<feature type="signal peptide" evidence="1">
    <location>
        <begin position="1"/>
        <end position="17"/>
    </location>
</feature>
<reference evidence="3" key="1">
    <citation type="submission" date="2025-08" db="UniProtKB">
        <authorList>
            <consortium name="RefSeq"/>
        </authorList>
    </citation>
    <scope>IDENTIFICATION</scope>
</reference>
<dbReference type="Gene3D" id="3.30.1360.180">
    <property type="match status" value="1"/>
</dbReference>
<dbReference type="GeneID" id="105910484"/>
<sequence length="462" mass="51807">MKSGLILVACILLGAESRPLGQGGRKGGFNKLLLISFDGFRWDYDQDVETPHFDDLVKEGVKAKYITPPMITMTSPSHFTTITGRWIEDHGVVHNMLFNATTLLKITHKKTMTRSEWWDNGPLPLWITAQNQGLKTASFYYPGGGVKYSGQAVDRAFVESYGQPDDNETEWRQNIDAVMGWYTKEDFDFVTLYFGEPDNVGHAKGPDTADRKNIIKMIDRTLGYLREAMAKHHLTDSLNVIITSDHGMTTMKNQNLDPSIDEIVISKYMSILGLVHFELLDYGGFAMIRPRPGKTQEVYDLLNNAHPNLTVYKKEEVPANFHIAKNDRIQDLVLVGDLGYNLNSRIPLHVNKGDHGFHNQEMDMKMIFRAFGPDFKKNYLAEPFDSVHTYALMCKLMGVAPAPNNGSLVHTEGMLVDDFNVIHPTPGPVVPTTPTPPGGHGEKNQMSLVLLIVLILTMSCLI</sequence>
<dbReference type="Pfam" id="PF01663">
    <property type="entry name" value="Phosphodiest"/>
    <property type="match status" value="1"/>
</dbReference>
<dbReference type="Proteomes" id="UP000515152">
    <property type="component" value="Chromosome 11"/>
</dbReference>
<accession>A0A6P8GCS0</accession>
<keyword evidence="1" id="KW-0732">Signal</keyword>
<dbReference type="PANTHER" id="PTHR10151:SF65">
    <property type="entry name" value="ECTONUCLEOTIDE PYROPHOSPHATASE_PHOSPHODIESTERASE FAMILY MEMBER 7-LIKE PRECURSOR"/>
    <property type="match status" value="1"/>
</dbReference>